<evidence type="ECO:0000313" key="5">
    <source>
        <dbReference type="Proteomes" id="UP000002734"/>
    </source>
</evidence>
<dbReference type="GO" id="GO:0016740">
    <property type="term" value="F:transferase activity"/>
    <property type="evidence" value="ECO:0007669"/>
    <property type="project" value="UniProtKB-KW"/>
</dbReference>
<dbReference type="InterPro" id="IPR031730">
    <property type="entry name" value="Carbam_trans_C"/>
</dbReference>
<dbReference type="InterPro" id="IPR043129">
    <property type="entry name" value="ATPase_NBD"/>
</dbReference>
<dbReference type="AlphaFoldDB" id="C6CCI3"/>
<name>C6CCI3_MUSP7</name>
<accession>C6CCI3</accession>
<comment type="similarity">
    <text evidence="1">Belongs to the NodU/CmcH family.</text>
</comment>
<dbReference type="HOGENOM" id="CLU_014411_2_0_6"/>
<sequence>MITLGLSGGIDTLFSNDFKLGMETLSHDSAAALMIDGRVIAAVEEERLNRIKHTNLFPSNAIEFVLQQANIGVEDVDVCAIYLNETFLTIGAMVRQIELGRASIQMNLRSIIAQRLQEASDSALDIDQIARKIRFYDHHLCHAKSALHYAGEGKSLVFVVDGIGEEVSGLIGCLSPNGDFDVLETLSRSQSIGLFYLSVTRFLGFSFHDEYKVMGMSSYGDPSVFEALVGSLYYKNKQNRYEFLSAPEIYCRLVQQISPRGKNTEVTQAHKDLAAALQKAVDGIILDIVSHWRDVTQTRSLIMSGGVAQNSVTNGKILRSGLFDEIFVSPVSHDGGCALGAAILATETAGIIIPRAMKFDPYLGPAIGGETDIQAALEKWQPFIEVTHSDAIESETASYLAKNYVVGWVQGRAEYGPRALGNRSILADPRPKSNRQRINRIVKHREDFRPFAPAVLSDYASKLFDIPSSQCQLDFMTHVVNVKAPYRELLGAVTHADGSARIQTVSREDNTKFWRLISEFNRLTDCPVLLNTSFNNHAEPIVTSVEDAIVNFLTCELDLLVVDNFIVHKKALNEHNLLQLSLSLPPHIGLRQDVQQRDKKRMQTNFYLYGRTTHAEYPITEAMYYLLNRCQYGNNQLSSLITELAPDLFNTLKTLWFERLIVLRPGNYTEQISINYLNKMPMDSTNGSIN</sequence>
<dbReference type="RefSeq" id="WP_015854727.1">
    <property type="nucleotide sequence ID" value="NC_012880.1"/>
</dbReference>
<dbReference type="Proteomes" id="UP000002734">
    <property type="component" value="Chromosome"/>
</dbReference>
<dbReference type="InterPro" id="IPR038152">
    <property type="entry name" value="Carbam_trans_C_sf"/>
</dbReference>
<reference evidence="4" key="1">
    <citation type="submission" date="2009-06" db="EMBL/GenBank/DDBJ databases">
        <title>Complete sequence of Dickeya dadantii Ech703.</title>
        <authorList>
            <consortium name="US DOE Joint Genome Institute"/>
            <person name="Lucas S."/>
            <person name="Copeland A."/>
            <person name="Lapidus A."/>
            <person name="Glavina del Rio T."/>
            <person name="Dalin E."/>
            <person name="Tice H."/>
            <person name="Bruce D."/>
            <person name="Goodwin L."/>
            <person name="Pitluck S."/>
            <person name="Chertkov O."/>
            <person name="Brettin T."/>
            <person name="Detter J.C."/>
            <person name="Han C."/>
            <person name="Larimer F."/>
            <person name="Land M."/>
            <person name="Hauser L."/>
            <person name="Kyrpides N."/>
            <person name="Mikhailova N."/>
            <person name="Balakrishnan V."/>
            <person name="Glasner J."/>
            <person name="Perna N.T."/>
        </authorList>
    </citation>
    <scope>NUCLEOTIDE SEQUENCE [LARGE SCALE GENOMIC DNA]</scope>
    <source>
        <strain evidence="4">Ech703</strain>
    </source>
</reference>
<dbReference type="STRING" id="579405.Dd703_3055"/>
<dbReference type="PANTHER" id="PTHR34847:SF1">
    <property type="entry name" value="NODULATION PROTEIN U"/>
    <property type="match status" value="1"/>
</dbReference>
<dbReference type="SUPFAM" id="SSF53067">
    <property type="entry name" value="Actin-like ATPase domain"/>
    <property type="match status" value="1"/>
</dbReference>
<evidence type="ECO:0000259" key="3">
    <source>
        <dbReference type="Pfam" id="PF16861"/>
    </source>
</evidence>
<dbReference type="Pfam" id="PF16861">
    <property type="entry name" value="Carbam_trans_C"/>
    <property type="match status" value="1"/>
</dbReference>
<dbReference type="Gene3D" id="3.90.870.20">
    <property type="entry name" value="Carbamoyltransferase, C-terminal domain"/>
    <property type="match status" value="1"/>
</dbReference>
<evidence type="ECO:0000313" key="4">
    <source>
        <dbReference type="EMBL" id="ACS86826.1"/>
    </source>
</evidence>
<feature type="domain" description="Carbamoyltransferase C-terminal" evidence="3">
    <location>
        <begin position="397"/>
        <end position="569"/>
    </location>
</feature>
<dbReference type="EMBL" id="CP001654">
    <property type="protein sequence ID" value="ACS86826.1"/>
    <property type="molecule type" value="Genomic_DNA"/>
</dbReference>
<dbReference type="Pfam" id="PF02543">
    <property type="entry name" value="Carbam_trans_N"/>
    <property type="match status" value="1"/>
</dbReference>
<dbReference type="PANTHER" id="PTHR34847">
    <property type="entry name" value="NODULATION PROTEIN U"/>
    <property type="match status" value="1"/>
</dbReference>
<dbReference type="eggNOG" id="COG2192">
    <property type="taxonomic scope" value="Bacteria"/>
</dbReference>
<keyword evidence="5" id="KW-1185">Reference proteome</keyword>
<feature type="domain" description="Carbamoyltransferase" evidence="2">
    <location>
        <begin position="20"/>
        <end position="343"/>
    </location>
</feature>
<dbReference type="Gene3D" id="3.30.420.40">
    <property type="match status" value="2"/>
</dbReference>
<dbReference type="KEGG" id="dda:Dd703_3055"/>
<gene>
    <name evidence="4" type="ordered locus">Dd703_3055</name>
</gene>
<dbReference type="InterPro" id="IPR003696">
    <property type="entry name" value="Carbtransf_dom"/>
</dbReference>
<organism evidence="4 5">
    <name type="scientific">Musicola paradisiaca (strain Ech703)</name>
    <name type="common">Dickeya paradisiaca</name>
    <name type="synonym">Dickeya dadantii</name>
    <dbReference type="NCBI Taxonomy" id="579405"/>
    <lineage>
        <taxon>Bacteria</taxon>
        <taxon>Pseudomonadati</taxon>
        <taxon>Pseudomonadota</taxon>
        <taxon>Gammaproteobacteria</taxon>
        <taxon>Enterobacterales</taxon>
        <taxon>Pectobacteriaceae</taxon>
        <taxon>Musicola</taxon>
    </lineage>
</organism>
<proteinExistence type="inferred from homology"/>
<evidence type="ECO:0000256" key="1">
    <source>
        <dbReference type="ARBA" id="ARBA00006129"/>
    </source>
</evidence>
<dbReference type="InterPro" id="IPR051338">
    <property type="entry name" value="NodU/CmcH_Carbamoyltrnsfr"/>
</dbReference>
<protein>
    <submittedName>
        <fullName evidence="4">Carbamoyltransferase</fullName>
    </submittedName>
</protein>
<evidence type="ECO:0000259" key="2">
    <source>
        <dbReference type="Pfam" id="PF02543"/>
    </source>
</evidence>